<protein>
    <submittedName>
        <fullName evidence="1">Uncharacterized protein</fullName>
    </submittedName>
</protein>
<evidence type="ECO:0000313" key="1">
    <source>
        <dbReference type="EMBL" id="MBU2713835.1"/>
    </source>
</evidence>
<organism evidence="1 2">
    <name type="scientific">Zooshikella harenae</name>
    <dbReference type="NCBI Taxonomy" id="2827238"/>
    <lineage>
        <taxon>Bacteria</taxon>
        <taxon>Pseudomonadati</taxon>
        <taxon>Pseudomonadota</taxon>
        <taxon>Gammaproteobacteria</taxon>
        <taxon>Oceanospirillales</taxon>
        <taxon>Zooshikellaceae</taxon>
        <taxon>Zooshikella</taxon>
    </lineage>
</organism>
<gene>
    <name evidence="1" type="ORF">KCG35_22540</name>
</gene>
<sequence length="112" mass="12794">MSEISAKDWELIGLFEQEPERQGLDPIWLFDDSVYTVVQGVIEFTCAINPYHRDVRLMMWASGSNIYEYCVMGVKDIAVSGNSLRINVNDDEEIIITVRPVLNIKHEASDKT</sequence>
<dbReference type="Proteomes" id="UP000690515">
    <property type="component" value="Unassembled WGS sequence"/>
</dbReference>
<evidence type="ECO:0000313" key="2">
    <source>
        <dbReference type="Proteomes" id="UP000690515"/>
    </source>
</evidence>
<name>A0ABS5ZKN7_9GAMM</name>
<reference evidence="1 2" key="1">
    <citation type="submission" date="2021-04" db="EMBL/GenBank/DDBJ databases">
        <authorList>
            <person name="Pira H."/>
            <person name="Risdian C."/>
            <person name="Wink J."/>
        </authorList>
    </citation>
    <scope>NUCLEOTIDE SEQUENCE [LARGE SCALE GENOMIC DNA]</scope>
    <source>
        <strain evidence="1 2">WH53</strain>
    </source>
</reference>
<dbReference type="RefSeq" id="WP_215822117.1">
    <property type="nucleotide sequence ID" value="NZ_JAGSOY010000108.1"/>
</dbReference>
<dbReference type="EMBL" id="JAGSOY010000108">
    <property type="protein sequence ID" value="MBU2713835.1"/>
    <property type="molecule type" value="Genomic_DNA"/>
</dbReference>
<keyword evidence="2" id="KW-1185">Reference proteome</keyword>
<proteinExistence type="predicted"/>
<accession>A0ABS5ZKN7</accession>
<comment type="caution">
    <text evidence="1">The sequence shown here is derived from an EMBL/GenBank/DDBJ whole genome shotgun (WGS) entry which is preliminary data.</text>
</comment>